<keyword evidence="9" id="KW-0735">Signal-anchor</keyword>
<comment type="pathway">
    <text evidence="3">Protein modification; protein glycosylation.</text>
</comment>
<comment type="similarity">
    <text evidence="4">Belongs to the glycosyltransferase 13 family.</text>
</comment>
<proteinExistence type="inferred from homology"/>
<dbReference type="GO" id="GO:0000139">
    <property type="term" value="C:Golgi membrane"/>
    <property type="evidence" value="ECO:0007669"/>
    <property type="project" value="UniProtKB-SubCell"/>
</dbReference>
<evidence type="ECO:0000256" key="1">
    <source>
        <dbReference type="ARBA" id="ARBA00001936"/>
    </source>
</evidence>
<keyword evidence="6" id="KW-0808">Transferase</keyword>
<evidence type="ECO:0000313" key="19">
    <source>
        <dbReference type="Proteomes" id="UP000789595"/>
    </source>
</evidence>
<dbReference type="GO" id="GO:0046872">
    <property type="term" value="F:metal ion binding"/>
    <property type="evidence" value="ECO:0007669"/>
    <property type="project" value="UniProtKB-KW"/>
</dbReference>
<comment type="subcellular location">
    <subcellularLocation>
        <location evidence="2">Golgi apparatus membrane</location>
        <topology evidence="2">Single-pass type II membrane protein</topology>
    </subcellularLocation>
</comment>
<dbReference type="OrthoDB" id="440755at2759"/>
<dbReference type="EMBL" id="CAKKNE010000005">
    <property type="protein sequence ID" value="CAH0378139.1"/>
    <property type="molecule type" value="Genomic_DNA"/>
</dbReference>
<dbReference type="EC" id="2.4.1.101" evidence="14"/>
<keyword evidence="17" id="KW-0732">Signal</keyword>
<organism evidence="18 19">
    <name type="scientific">Pelagomonas calceolata</name>
    <dbReference type="NCBI Taxonomy" id="35677"/>
    <lineage>
        <taxon>Eukaryota</taxon>
        <taxon>Sar</taxon>
        <taxon>Stramenopiles</taxon>
        <taxon>Ochrophyta</taxon>
        <taxon>Pelagophyceae</taxon>
        <taxon>Pelagomonadales</taxon>
        <taxon>Pelagomonadaceae</taxon>
        <taxon>Pelagomonas</taxon>
    </lineage>
</organism>
<evidence type="ECO:0000256" key="11">
    <source>
        <dbReference type="ARBA" id="ARBA00023034"/>
    </source>
</evidence>
<evidence type="ECO:0000256" key="14">
    <source>
        <dbReference type="ARBA" id="ARBA00038949"/>
    </source>
</evidence>
<dbReference type="PANTHER" id="PTHR10468:SF0">
    <property type="entry name" value="ALPHA-1,3-MANNOSYL-GLYCOPROTEIN 2-BETA-N-ACETYLGLUCOSAMINYLTRANSFERASE"/>
    <property type="match status" value="1"/>
</dbReference>
<gene>
    <name evidence="18" type="ORF">PECAL_5P26560</name>
</gene>
<comment type="catalytic activity">
    <reaction evidence="16">
        <text>N(4)-(alpha-D-Man-(1-&gt;3)-[alpha-D-Man-(1-&gt;3)-[alpha-D-Man-(1-&gt;6)]-alpha-D-Man-(1-&gt;6)]-beta-D-Man-(1-&gt;4)-beta-D-GlcNAc-(1-&gt;4)-beta-D-GlcNAc)-L-asparaginyl-[protein] (N-glucan mannose isomer 5A1,2) + UDP-N-acetyl-alpha-D-glucosamine = N(4)-{beta-D-GlcNAc-(1-&gt;2)-alpha-D-Man-(1-&gt;3)-[alpha-D-Man-(1-&gt;3)-[alpha-D-Man-(1-&gt;6)]-alpha-D-Man-(1-&gt;6)]-beta-D-Man-(1-&gt;4)-beta-D-GlcNAc-(1-&gt;4)-beta-D-GlcNAc}-L-asparaginyl-[protein] + UDP + H(+)</text>
        <dbReference type="Rhea" id="RHEA:11456"/>
        <dbReference type="Rhea" id="RHEA-COMP:14367"/>
        <dbReference type="Rhea" id="RHEA-COMP:14368"/>
        <dbReference type="ChEBI" id="CHEBI:15378"/>
        <dbReference type="ChEBI" id="CHEBI:57705"/>
        <dbReference type="ChEBI" id="CHEBI:58223"/>
        <dbReference type="ChEBI" id="CHEBI:59087"/>
        <dbReference type="ChEBI" id="CHEBI:60625"/>
        <dbReference type="EC" id="2.4.1.101"/>
    </reaction>
</comment>
<keyword evidence="7" id="KW-0812">Transmembrane</keyword>
<protein>
    <recommendedName>
        <fullName evidence="14">alpha-1,3-mannosyl-glycoprotein 2-beta-N-acetylglucosaminyltransferase</fullName>
        <ecNumber evidence="14">2.4.1.101</ecNumber>
    </recommendedName>
    <alternativeName>
        <fullName evidence="15">N-glycosyl-oligosaccharide-glycoprotein N-acetylglucosaminyltransferase I</fullName>
    </alternativeName>
</protein>
<comment type="cofactor">
    <cofactor evidence="1">
        <name>Mn(2+)</name>
        <dbReference type="ChEBI" id="CHEBI:29035"/>
    </cofactor>
</comment>
<feature type="signal peptide" evidence="17">
    <location>
        <begin position="1"/>
        <end position="31"/>
    </location>
</feature>
<evidence type="ECO:0000256" key="9">
    <source>
        <dbReference type="ARBA" id="ARBA00022968"/>
    </source>
</evidence>
<evidence type="ECO:0000256" key="15">
    <source>
        <dbReference type="ARBA" id="ARBA00041712"/>
    </source>
</evidence>
<evidence type="ECO:0000256" key="12">
    <source>
        <dbReference type="ARBA" id="ARBA00023136"/>
    </source>
</evidence>
<sequence>MRRRTRRRRSRELILLCLFIAFGLLLHLCLPGPPPPQHAFAATPQHWRSEVERAHAAAAVARRPAAVPEESITYGAPRPDAPAGPMELFTASGRLFPVVVIACDRTETLRNALTSLMAAGASAQDILVAQDGANSAVAAVVAEFGVSHKAKRPPLVPLDGAQHIARTYKFALTRAFEDVFPGAPAVIVVEDDLVVSKDFFDYFSAVAPALERDDSLFVASAWNDNGFAKHGDPGALRRTGWFPGLGWLLPRKLWETELHPQWPDGHWDHWMRSDDVAKGRECVYPVVNRASHESEYGTFLDSWHDKRYFKPIVRQRSRFDWPSDAWRSVLRDVYEDRVRGLLAAAEHVSDVNAAVVGSALATTTPLALWFDFEENDDAPPGAADAWAPPPFVCVSEPFDLWHESRRGDHRGVHEVVGVAGRPVLLVKAPVAYDSLRPDGLTPLARAECPSVTWEDLGKEG</sequence>
<keyword evidence="12" id="KW-0472">Membrane</keyword>
<dbReference type="InterPro" id="IPR029044">
    <property type="entry name" value="Nucleotide-diphossugar_trans"/>
</dbReference>
<evidence type="ECO:0000256" key="13">
    <source>
        <dbReference type="ARBA" id="ARBA00023211"/>
    </source>
</evidence>
<dbReference type="AlphaFoldDB" id="A0A8J2SVH9"/>
<accession>A0A8J2SVH9</accession>
<dbReference type="InterPro" id="IPR052261">
    <property type="entry name" value="Glycosyltransferase_13"/>
</dbReference>
<keyword evidence="11" id="KW-0333">Golgi apparatus</keyword>
<dbReference type="Pfam" id="PF03071">
    <property type="entry name" value="GNT-I"/>
    <property type="match status" value="1"/>
</dbReference>
<evidence type="ECO:0000256" key="6">
    <source>
        <dbReference type="ARBA" id="ARBA00022679"/>
    </source>
</evidence>
<evidence type="ECO:0000313" key="18">
    <source>
        <dbReference type="EMBL" id="CAH0378139.1"/>
    </source>
</evidence>
<dbReference type="InterPro" id="IPR004139">
    <property type="entry name" value="Glyco_trans_13"/>
</dbReference>
<comment type="caution">
    <text evidence="18">The sequence shown here is derived from an EMBL/GenBank/DDBJ whole genome shotgun (WGS) entry which is preliminary data.</text>
</comment>
<evidence type="ECO:0000256" key="2">
    <source>
        <dbReference type="ARBA" id="ARBA00004323"/>
    </source>
</evidence>
<dbReference type="GO" id="GO:0003827">
    <property type="term" value="F:alpha-1,3-mannosylglycoprotein 2-beta-N-acetylglucosaminyltransferase activity"/>
    <property type="evidence" value="ECO:0007669"/>
    <property type="project" value="UniProtKB-EC"/>
</dbReference>
<keyword evidence="5" id="KW-0328">Glycosyltransferase</keyword>
<name>A0A8J2SVH9_9STRA</name>
<evidence type="ECO:0000256" key="8">
    <source>
        <dbReference type="ARBA" id="ARBA00022723"/>
    </source>
</evidence>
<evidence type="ECO:0000256" key="17">
    <source>
        <dbReference type="SAM" id="SignalP"/>
    </source>
</evidence>
<dbReference type="Gene3D" id="3.90.550.10">
    <property type="entry name" value="Spore Coat Polysaccharide Biosynthesis Protein SpsA, Chain A"/>
    <property type="match status" value="1"/>
</dbReference>
<evidence type="ECO:0000256" key="16">
    <source>
        <dbReference type="ARBA" id="ARBA00049421"/>
    </source>
</evidence>
<evidence type="ECO:0000256" key="10">
    <source>
        <dbReference type="ARBA" id="ARBA00022989"/>
    </source>
</evidence>
<reference evidence="18" key="1">
    <citation type="submission" date="2021-11" db="EMBL/GenBank/DDBJ databases">
        <authorList>
            <consortium name="Genoscope - CEA"/>
            <person name="William W."/>
        </authorList>
    </citation>
    <scope>NUCLEOTIDE SEQUENCE</scope>
</reference>
<evidence type="ECO:0000256" key="4">
    <source>
        <dbReference type="ARBA" id="ARBA00006492"/>
    </source>
</evidence>
<dbReference type="UniPathway" id="UPA00378"/>
<keyword evidence="10" id="KW-1133">Transmembrane helix</keyword>
<evidence type="ECO:0000256" key="5">
    <source>
        <dbReference type="ARBA" id="ARBA00022676"/>
    </source>
</evidence>
<keyword evidence="13" id="KW-0464">Manganese</keyword>
<evidence type="ECO:0000256" key="3">
    <source>
        <dbReference type="ARBA" id="ARBA00004922"/>
    </source>
</evidence>
<dbReference type="PANTHER" id="PTHR10468">
    <property type="entry name" value="PROTEIN O-LINKED-MANNOSE BETA-1,2-N-ACETYLGLUCOSAMINYLTRANSFERASE 1/ALPHA-1,3-MANNOSYL-GLYCOPROTEIN 2-BETA-N-ACETYLGLUCOSAMINYLTRANSFERASE"/>
    <property type="match status" value="1"/>
</dbReference>
<keyword evidence="8" id="KW-0479">Metal-binding</keyword>
<dbReference type="SUPFAM" id="SSF53448">
    <property type="entry name" value="Nucleotide-diphospho-sugar transferases"/>
    <property type="match status" value="1"/>
</dbReference>
<feature type="chain" id="PRO_5035154857" description="alpha-1,3-mannosyl-glycoprotein 2-beta-N-acetylglucosaminyltransferase" evidence="17">
    <location>
        <begin position="32"/>
        <end position="460"/>
    </location>
</feature>
<keyword evidence="19" id="KW-1185">Reference proteome</keyword>
<evidence type="ECO:0000256" key="7">
    <source>
        <dbReference type="ARBA" id="ARBA00022692"/>
    </source>
</evidence>
<dbReference type="Proteomes" id="UP000789595">
    <property type="component" value="Unassembled WGS sequence"/>
</dbReference>